<feature type="region of interest" description="Disordered" evidence="1">
    <location>
        <begin position="183"/>
        <end position="217"/>
    </location>
</feature>
<dbReference type="Proteomes" id="UP000518300">
    <property type="component" value="Unassembled WGS sequence"/>
</dbReference>
<comment type="caution">
    <text evidence="3">The sequence shown here is derived from an EMBL/GenBank/DDBJ whole genome shotgun (WGS) entry which is preliminary data.</text>
</comment>
<proteinExistence type="predicted"/>
<dbReference type="InterPro" id="IPR011990">
    <property type="entry name" value="TPR-like_helical_dom_sf"/>
</dbReference>
<dbReference type="Pfam" id="PF13485">
    <property type="entry name" value="Peptidase_MA_2"/>
    <property type="match status" value="1"/>
</dbReference>
<dbReference type="SUPFAM" id="SSF55486">
    <property type="entry name" value="Metalloproteases ('zincins'), catalytic domain"/>
    <property type="match status" value="1"/>
</dbReference>
<dbReference type="Gene3D" id="1.25.40.10">
    <property type="entry name" value="Tetratricopeptide repeat domain"/>
    <property type="match status" value="1"/>
</dbReference>
<accession>A0A848LX48</accession>
<name>A0A848LX48_9BACT</name>
<protein>
    <recommendedName>
        <fullName evidence="2">Peptidase MA-like domain-containing protein</fullName>
    </recommendedName>
</protein>
<organism evidence="3 4">
    <name type="scientific">Pyxidicoccus fallax</name>
    <dbReference type="NCBI Taxonomy" id="394095"/>
    <lineage>
        <taxon>Bacteria</taxon>
        <taxon>Pseudomonadati</taxon>
        <taxon>Myxococcota</taxon>
        <taxon>Myxococcia</taxon>
        <taxon>Myxococcales</taxon>
        <taxon>Cystobacterineae</taxon>
        <taxon>Myxococcaceae</taxon>
        <taxon>Pyxidicoccus</taxon>
    </lineage>
</organism>
<dbReference type="RefSeq" id="WP_169351365.1">
    <property type="nucleotide sequence ID" value="NZ_JABBJJ010000395.1"/>
</dbReference>
<sequence>MRTLLLALLIAAAPPPSAQKAKELAARRAWEELYLAFAAGDVAGVPEAQRRTISGALLKGCEALLVEDAVMAYSLSERAVVFDASAGALKCLARSARKTDQRAAAEAALRKGLERHPKDGAFGLELGKLLLEEQDAAGALTVLEKVPPRSREGAEAKRLAQQARAQANEEGAARQEAERIEKLMHGKPGARRRSTSAPPDVRTAEGRDGPSDTRAVSLSYESSTDSLGMRTRSNGRFVIRYFNNERDFSQRAEYEGRVVDALEEAYAFTRSFLGEARESPVDVVLYTRDEFRFHYGPAKAQGLAGLYADDAIRINDAEELTQQTRATLVHEYVHAVLDDFCEKRGHQLPTWLNEGMAEFVEWRYLGRDDQVWFLQDALMGAARANKLPSLAAMADRKVFYTHEHYAYAKAAVAVKELIARGGTGRLLTFTREVCGGSPLDEELREHYGKTLAALDEDVRNTIMNSRK</sequence>
<evidence type="ECO:0000313" key="3">
    <source>
        <dbReference type="EMBL" id="NMO22209.1"/>
    </source>
</evidence>
<dbReference type="InterPro" id="IPR039568">
    <property type="entry name" value="Peptidase_MA-like_dom"/>
</dbReference>
<feature type="compositionally biased region" description="Basic and acidic residues" evidence="1">
    <location>
        <begin position="202"/>
        <end position="211"/>
    </location>
</feature>
<dbReference type="AlphaFoldDB" id="A0A848LX48"/>
<feature type="domain" description="Peptidase MA-like" evidence="2">
    <location>
        <begin position="278"/>
        <end position="463"/>
    </location>
</feature>
<dbReference type="EMBL" id="JABBJJ010000395">
    <property type="protein sequence ID" value="NMO22209.1"/>
    <property type="molecule type" value="Genomic_DNA"/>
</dbReference>
<evidence type="ECO:0000256" key="1">
    <source>
        <dbReference type="SAM" id="MobiDB-lite"/>
    </source>
</evidence>
<gene>
    <name evidence="3" type="ORF">HG543_46240</name>
</gene>
<keyword evidence="4" id="KW-1185">Reference proteome</keyword>
<reference evidence="3 4" key="1">
    <citation type="submission" date="2020-04" db="EMBL/GenBank/DDBJ databases">
        <title>Draft genome of Pyxidicoccus fallax type strain.</title>
        <authorList>
            <person name="Whitworth D.E."/>
        </authorList>
    </citation>
    <scope>NUCLEOTIDE SEQUENCE [LARGE SCALE GENOMIC DNA]</scope>
    <source>
        <strain evidence="3 4">DSM 14698</strain>
    </source>
</reference>
<evidence type="ECO:0000313" key="4">
    <source>
        <dbReference type="Proteomes" id="UP000518300"/>
    </source>
</evidence>
<evidence type="ECO:0000259" key="2">
    <source>
        <dbReference type="Pfam" id="PF13485"/>
    </source>
</evidence>